<dbReference type="SUPFAM" id="SSF53474">
    <property type="entry name" value="alpha/beta-Hydrolases"/>
    <property type="match status" value="1"/>
</dbReference>
<dbReference type="KEGG" id="nsn:EXE58_03225"/>
<keyword evidence="3" id="KW-1185">Reference proteome</keyword>
<dbReference type="Gene3D" id="3.40.50.1820">
    <property type="entry name" value="alpha/beta hydrolase"/>
    <property type="match status" value="1"/>
</dbReference>
<dbReference type="AlphaFoldDB" id="A0A4P7IBX1"/>
<evidence type="ECO:0000259" key="1">
    <source>
        <dbReference type="Pfam" id="PF00561"/>
    </source>
</evidence>
<dbReference type="InterPro" id="IPR029058">
    <property type="entry name" value="AB_hydrolase_fold"/>
</dbReference>
<dbReference type="GO" id="GO:0016787">
    <property type="term" value="F:hydrolase activity"/>
    <property type="evidence" value="ECO:0007669"/>
    <property type="project" value="UniProtKB-KW"/>
</dbReference>
<dbReference type="PANTHER" id="PTHR43433">
    <property type="entry name" value="HYDROLASE, ALPHA/BETA FOLD FAMILY PROTEIN"/>
    <property type="match status" value="1"/>
</dbReference>
<proteinExistence type="predicted"/>
<gene>
    <name evidence="2" type="ORF">EXE58_03225</name>
</gene>
<dbReference type="RefSeq" id="WP_135266551.1">
    <property type="nucleotide sequence ID" value="NZ_CP038436.1"/>
</dbReference>
<name>A0A4P7IBX1_9ACTN</name>
<evidence type="ECO:0000313" key="2">
    <source>
        <dbReference type="EMBL" id="QBX54578.1"/>
    </source>
</evidence>
<protein>
    <submittedName>
        <fullName evidence="2">Alpha/beta hydrolase</fullName>
    </submittedName>
</protein>
<evidence type="ECO:0000313" key="3">
    <source>
        <dbReference type="Proteomes" id="UP000294853"/>
    </source>
</evidence>
<organism evidence="2 3">
    <name type="scientific">Nocardioides seonyuensis</name>
    <dbReference type="NCBI Taxonomy" id="2518371"/>
    <lineage>
        <taxon>Bacteria</taxon>
        <taxon>Bacillati</taxon>
        <taxon>Actinomycetota</taxon>
        <taxon>Actinomycetes</taxon>
        <taxon>Propionibacteriales</taxon>
        <taxon>Nocardioidaceae</taxon>
        <taxon>Nocardioides</taxon>
    </lineage>
</organism>
<dbReference type="PANTHER" id="PTHR43433:SF5">
    <property type="entry name" value="AB HYDROLASE-1 DOMAIN-CONTAINING PROTEIN"/>
    <property type="match status" value="1"/>
</dbReference>
<dbReference type="OrthoDB" id="9800988at2"/>
<accession>A0A4P7IBX1</accession>
<dbReference type="InterPro" id="IPR050471">
    <property type="entry name" value="AB_hydrolase"/>
</dbReference>
<reference evidence="2 3" key="1">
    <citation type="submission" date="2019-03" db="EMBL/GenBank/DDBJ databases">
        <title>Three New Species of Nocardioides, Nocardioides euryhalodurans sp. nov., Nocardioides seonyuensis sp. nov. and Nocardioides eburneoflavus sp. nov. Iolated from Soil.</title>
        <authorList>
            <person name="Roh S.G."/>
            <person name="Lee C."/>
            <person name="Kim M.-K."/>
            <person name="Kim S.B."/>
        </authorList>
    </citation>
    <scope>NUCLEOTIDE SEQUENCE [LARGE SCALE GENOMIC DNA]</scope>
    <source>
        <strain evidence="2 3">MMS17-SY207-3</strain>
    </source>
</reference>
<keyword evidence="2" id="KW-0378">Hydrolase</keyword>
<dbReference type="InterPro" id="IPR000073">
    <property type="entry name" value="AB_hydrolase_1"/>
</dbReference>
<dbReference type="Pfam" id="PF00561">
    <property type="entry name" value="Abhydrolase_1"/>
    <property type="match status" value="1"/>
</dbReference>
<sequence>MQTLQLSDGRALDYAVEGKAEDPVLLFHHGTPGSGIVQRTLSRAAIDSRLRIAFYSRAGAGGSSRLPGRSVADVVPDLVELLDHLGVERCATAGWSGGGPHCLALGALVPDRVTGVLCVAGVAPYDAEGLDFLAGMGEDNVEEFTAAVAGEEALREVLDPAVPRLRDADAKGLLESMSGLLPAVDRAQLTDVFGEDMSASFREAVRLGHDGWVDDDLAFVKDWGFDVGDIAVPTTVIQGAQDLMVPFSHGEWLASHIPGAVAHLLPGEGHLSVTSALPQAFTALRATLPR</sequence>
<dbReference type="EMBL" id="CP038436">
    <property type="protein sequence ID" value="QBX54578.1"/>
    <property type="molecule type" value="Genomic_DNA"/>
</dbReference>
<feature type="domain" description="AB hydrolase-1" evidence="1">
    <location>
        <begin position="23"/>
        <end position="272"/>
    </location>
</feature>
<dbReference type="Proteomes" id="UP000294853">
    <property type="component" value="Chromosome"/>
</dbReference>